<dbReference type="EMBL" id="FMXM01000023">
    <property type="protein sequence ID" value="SDA96254.1"/>
    <property type="molecule type" value="Genomic_DNA"/>
</dbReference>
<evidence type="ECO:0000313" key="2">
    <source>
        <dbReference type="Proteomes" id="UP000198588"/>
    </source>
</evidence>
<dbReference type="AlphaFoldDB" id="A0A1G5ZNA7"/>
<dbReference type="SUPFAM" id="SSF54909">
    <property type="entry name" value="Dimeric alpha+beta barrel"/>
    <property type="match status" value="1"/>
</dbReference>
<evidence type="ECO:0008006" key="3">
    <source>
        <dbReference type="Google" id="ProtNLM"/>
    </source>
</evidence>
<dbReference type="RefSeq" id="WP_091584977.1">
    <property type="nucleotide sequence ID" value="NZ_FMXM01000023.1"/>
</dbReference>
<reference evidence="1 2" key="1">
    <citation type="submission" date="2016-10" db="EMBL/GenBank/DDBJ databases">
        <authorList>
            <person name="de Groot N.N."/>
        </authorList>
    </citation>
    <scope>NUCLEOTIDE SEQUENCE [LARGE SCALE GENOMIC DNA]</scope>
    <source>
        <strain evidence="1 2">CGMCC 1.12097</strain>
    </source>
</reference>
<dbReference type="Proteomes" id="UP000198588">
    <property type="component" value="Unassembled WGS sequence"/>
</dbReference>
<gene>
    <name evidence="1" type="ORF">SAMN02927914_05605</name>
</gene>
<dbReference type="InterPro" id="IPR011008">
    <property type="entry name" value="Dimeric_a/b-barrel"/>
</dbReference>
<organism evidence="1 2">
    <name type="scientific">Mesorhizobium qingshengii</name>
    <dbReference type="NCBI Taxonomy" id="1165689"/>
    <lineage>
        <taxon>Bacteria</taxon>
        <taxon>Pseudomonadati</taxon>
        <taxon>Pseudomonadota</taxon>
        <taxon>Alphaproteobacteria</taxon>
        <taxon>Hyphomicrobiales</taxon>
        <taxon>Phyllobacteriaceae</taxon>
        <taxon>Mesorhizobium</taxon>
    </lineage>
</organism>
<accession>A0A1G5ZNA7</accession>
<name>A0A1G5ZNA7_9HYPH</name>
<sequence>MTEAIEVTTFRLNGRSCAEFVAANADIDAWLRRQPGFLSRRIAERDDGTIVDVLIWASAEAGRNAAGGIMTEMGQSPVHTMIDQRTVDWTVAPVRHSIV</sequence>
<dbReference type="STRING" id="1165689.SAMN02927914_05605"/>
<dbReference type="OrthoDB" id="1445730at2"/>
<evidence type="ECO:0000313" key="1">
    <source>
        <dbReference type="EMBL" id="SDA96254.1"/>
    </source>
</evidence>
<dbReference type="Gene3D" id="3.30.70.100">
    <property type="match status" value="1"/>
</dbReference>
<protein>
    <recommendedName>
        <fullName evidence="3">ABM domain-containing protein</fullName>
    </recommendedName>
</protein>
<proteinExistence type="predicted"/>